<evidence type="ECO:0000256" key="1">
    <source>
        <dbReference type="ARBA" id="ARBA00004308"/>
    </source>
</evidence>
<dbReference type="InterPro" id="IPR048395">
    <property type="entry name" value="Glyco_hydro_31_C"/>
</dbReference>
<comment type="subcellular location">
    <subcellularLocation>
        <location evidence="1">Endomembrane system</location>
    </subcellularLocation>
</comment>
<evidence type="ECO:0000256" key="5">
    <source>
        <dbReference type="ARBA" id="ARBA00023180"/>
    </source>
</evidence>
<dbReference type="Pfam" id="PF00088">
    <property type="entry name" value="Trefoil"/>
    <property type="match status" value="2"/>
</dbReference>
<feature type="domain" description="P-type" evidence="9">
    <location>
        <begin position="158"/>
        <end position="203"/>
    </location>
</feature>
<dbReference type="Pfam" id="PF01055">
    <property type="entry name" value="Glyco_hydro_31_2nd"/>
    <property type="match status" value="1"/>
</dbReference>
<dbReference type="SUPFAM" id="SSF57492">
    <property type="entry name" value="Trefoil"/>
    <property type="match status" value="2"/>
</dbReference>
<dbReference type="InterPro" id="IPR044913">
    <property type="entry name" value="P_trefoil_dom_sf"/>
</dbReference>
<name>A0ABD3XKS6_SINWO</name>
<dbReference type="InterPro" id="IPR013780">
    <property type="entry name" value="Glyco_hydro_b"/>
</dbReference>
<organism evidence="10 11">
    <name type="scientific">Sinanodonta woodiana</name>
    <name type="common">Chinese pond mussel</name>
    <name type="synonym">Anodonta woodiana</name>
    <dbReference type="NCBI Taxonomy" id="1069815"/>
    <lineage>
        <taxon>Eukaryota</taxon>
        <taxon>Metazoa</taxon>
        <taxon>Spiralia</taxon>
        <taxon>Lophotrochozoa</taxon>
        <taxon>Mollusca</taxon>
        <taxon>Bivalvia</taxon>
        <taxon>Autobranchia</taxon>
        <taxon>Heteroconchia</taxon>
        <taxon>Palaeoheterodonta</taxon>
        <taxon>Unionida</taxon>
        <taxon>Unionoidea</taxon>
        <taxon>Unionidae</taxon>
        <taxon>Unioninae</taxon>
        <taxon>Sinanodonta</taxon>
    </lineage>
</organism>
<dbReference type="AlphaFoldDB" id="A0ABD3XKS6"/>
<dbReference type="Gene3D" id="2.60.40.1180">
    <property type="entry name" value="Golgi alpha-mannosidase II"/>
    <property type="match status" value="2"/>
</dbReference>
<dbReference type="CDD" id="cd06602">
    <property type="entry name" value="GH31_MGAM_SI_GAA"/>
    <property type="match status" value="1"/>
</dbReference>
<dbReference type="SUPFAM" id="SSF51011">
    <property type="entry name" value="Glycosyl hydrolase domain"/>
    <property type="match status" value="1"/>
</dbReference>
<dbReference type="InterPro" id="IPR030458">
    <property type="entry name" value="Glyco_hydro_31_AS"/>
</dbReference>
<evidence type="ECO:0000256" key="4">
    <source>
        <dbReference type="ARBA" id="ARBA00023157"/>
    </source>
</evidence>
<proteinExistence type="inferred from homology"/>
<dbReference type="CDD" id="cd00111">
    <property type="entry name" value="Trefoil"/>
    <property type="match status" value="2"/>
</dbReference>
<dbReference type="InterPro" id="IPR017853">
    <property type="entry name" value="GH"/>
</dbReference>
<evidence type="ECO:0000256" key="6">
    <source>
        <dbReference type="ARBA" id="ARBA00023295"/>
    </source>
</evidence>
<dbReference type="InterPro" id="IPR017957">
    <property type="entry name" value="P_trefoil_CS"/>
</dbReference>
<sequence length="912" mass="103445">MIRVACNDKLFTRDKSLLHMIHVACNDKLFTRDKSLLHMIHVACNDKLFTRDKSLLHMIRVACNDKLFTRDKSLLHMIHVACNDKLFTRDKSLLHMIHVACNDKLFTRDKSLLHMIHVACNGATESKCLNRGCCWRPPADGSRTQPWCYYPVSPLASGQCHVNDIHRVDCYPEHGATQATCLARGCCWSVSSVKGVPWCYETSDVIGYVLSNVVSTATGKIGNLHRDRPSRWPADVANLKLDVRFETNDRLHFKIYDPSVKRYEVPLPTPDVDDQAPHPVYDVAFKNSPFGILVELLPTTPMTLQYRTIGGVLDFYIYTGPTPDDVIRQHSEVIGKTFMPPYWALGYNLCRWGYNNDRNLKAIINRMRQLQIPYETQWSDIDYMKDKLDFTYDKQNFADLPNIVNDLHSHGQRYVVILDPGISSEQPAGTYPPYDEGVRDDIFIKTHDGSQILIGKVWPGLTAFPDFTHPKIIDYWTRQVRSLYNQLPFDGLWIDMNEPANFVEGSNTGCTDNSLDKPPYTPWISDGNLATKTICPSARQNFSSHYNLHSMYGYFEAKATFEALKSVRQRRSLVISRSTFPGSGVYGGHWEGDNNAAWSDMYYSIPALLNANMYGIPLMGSDICGFGGYPTEELCVRWTQLASFYTFMRNHRDFNAFDQDPASPAFRESQHILKSVVEFRYRLLPYLYTLFFESHTKGTPVVRPLFFQYPNDKATFAIDRQFMWGSGLLISPVLEAGARTVNAYFPRDKWYDAYTGKEVANTGQNVTLSAPLETINVHVRGGTVIPMQEHNVTTAASVGNNYKLIIAPSEIGIAAGDLFVDDGEALDAISGMKYILLHFTATRNELRSTVQVNGLQKKMSLGEITVFGISENPRQVIVNGKHNPHSYDANNKVLNIQHFQTDMLSPLHATWS</sequence>
<dbReference type="CDD" id="cd14752">
    <property type="entry name" value="GH31_N"/>
    <property type="match status" value="1"/>
</dbReference>
<keyword evidence="4" id="KW-1015">Disulfide bond</keyword>
<comment type="similarity">
    <text evidence="2 8">Belongs to the glycosyl hydrolase 31 family.</text>
</comment>
<dbReference type="PANTHER" id="PTHR22762">
    <property type="entry name" value="ALPHA-GLUCOSIDASE"/>
    <property type="match status" value="1"/>
</dbReference>
<dbReference type="PANTHER" id="PTHR22762:SF131">
    <property type="entry name" value="GLYCOSIDE HYDROLASE FAMILY 31 N-TERMINAL DOMAIN-CONTAINING PROTEIN"/>
    <property type="match status" value="1"/>
</dbReference>
<keyword evidence="11" id="KW-1185">Reference proteome</keyword>
<keyword evidence="3 8" id="KW-0378">Hydrolase</keyword>
<comment type="caution">
    <text evidence="7">Lacks conserved residue(s) required for the propagation of feature annotation.</text>
</comment>
<dbReference type="GO" id="GO:0012505">
    <property type="term" value="C:endomembrane system"/>
    <property type="evidence" value="ECO:0007669"/>
    <property type="project" value="UniProtKB-SubCell"/>
</dbReference>
<reference evidence="10 11" key="1">
    <citation type="submission" date="2024-11" db="EMBL/GenBank/DDBJ databases">
        <title>Chromosome-level genome assembly of the freshwater bivalve Anodonta woodiana.</title>
        <authorList>
            <person name="Chen X."/>
        </authorList>
    </citation>
    <scope>NUCLEOTIDE SEQUENCE [LARGE SCALE GENOMIC DNA]</scope>
    <source>
        <strain evidence="10">MN2024</strain>
        <tissue evidence="10">Gills</tissue>
    </source>
</reference>
<protein>
    <recommendedName>
        <fullName evidence="9">P-type domain-containing protein</fullName>
    </recommendedName>
</protein>
<dbReference type="Pfam" id="PF21365">
    <property type="entry name" value="Glyco_hydro_31_3rd"/>
    <property type="match status" value="1"/>
</dbReference>
<gene>
    <name evidence="10" type="ORF">ACJMK2_026763</name>
</gene>
<dbReference type="EMBL" id="JBJQND010000002">
    <property type="protein sequence ID" value="KAL3886791.1"/>
    <property type="molecule type" value="Genomic_DNA"/>
</dbReference>
<evidence type="ECO:0000256" key="2">
    <source>
        <dbReference type="ARBA" id="ARBA00007806"/>
    </source>
</evidence>
<comment type="caution">
    <text evidence="10">The sequence shown here is derived from an EMBL/GenBank/DDBJ whole genome shotgun (WGS) entry which is preliminary data.</text>
</comment>
<evidence type="ECO:0000256" key="7">
    <source>
        <dbReference type="PROSITE-ProRule" id="PRU00779"/>
    </source>
</evidence>
<keyword evidence="6 8" id="KW-0326">Glycosidase</keyword>
<dbReference type="Gene3D" id="4.10.110.10">
    <property type="entry name" value="Spasmolytic Protein, domain 1"/>
    <property type="match status" value="2"/>
</dbReference>
<dbReference type="InterPro" id="IPR000519">
    <property type="entry name" value="P_trefoil_dom"/>
</dbReference>
<dbReference type="Proteomes" id="UP001634394">
    <property type="component" value="Unassembled WGS sequence"/>
</dbReference>
<keyword evidence="5" id="KW-0325">Glycoprotein</keyword>
<dbReference type="Gene3D" id="2.60.40.1760">
    <property type="entry name" value="glycosyl hydrolase (family 31)"/>
    <property type="match status" value="2"/>
</dbReference>
<dbReference type="PROSITE" id="PS00025">
    <property type="entry name" value="P_TREFOIL_1"/>
    <property type="match status" value="1"/>
</dbReference>
<accession>A0ABD3XKS6</accession>
<dbReference type="Gene3D" id="3.20.20.80">
    <property type="entry name" value="Glycosidases"/>
    <property type="match status" value="1"/>
</dbReference>
<dbReference type="SUPFAM" id="SSF51445">
    <property type="entry name" value="(Trans)glycosidases"/>
    <property type="match status" value="1"/>
</dbReference>
<dbReference type="SMART" id="SM00018">
    <property type="entry name" value="PD"/>
    <property type="match status" value="2"/>
</dbReference>
<evidence type="ECO:0000313" key="11">
    <source>
        <dbReference type="Proteomes" id="UP001634394"/>
    </source>
</evidence>
<evidence type="ECO:0000313" key="10">
    <source>
        <dbReference type="EMBL" id="KAL3886791.1"/>
    </source>
</evidence>
<feature type="domain" description="P-type" evidence="9">
    <location>
        <begin position="99"/>
        <end position="152"/>
    </location>
</feature>
<evidence type="ECO:0000259" key="9">
    <source>
        <dbReference type="PROSITE" id="PS51448"/>
    </source>
</evidence>
<dbReference type="PROSITE" id="PS00129">
    <property type="entry name" value="GLYCOSYL_HYDROL_F31_1"/>
    <property type="match status" value="1"/>
</dbReference>
<dbReference type="PROSITE" id="PS51448">
    <property type="entry name" value="P_TREFOIL_2"/>
    <property type="match status" value="2"/>
</dbReference>
<dbReference type="InterPro" id="IPR000322">
    <property type="entry name" value="Glyco_hydro_31_TIM"/>
</dbReference>
<evidence type="ECO:0000256" key="3">
    <source>
        <dbReference type="ARBA" id="ARBA00022801"/>
    </source>
</evidence>
<evidence type="ECO:0000256" key="8">
    <source>
        <dbReference type="RuleBase" id="RU361185"/>
    </source>
</evidence>
<dbReference type="GO" id="GO:0016798">
    <property type="term" value="F:hydrolase activity, acting on glycosyl bonds"/>
    <property type="evidence" value="ECO:0007669"/>
    <property type="project" value="UniProtKB-KW"/>
</dbReference>
<dbReference type="FunFam" id="2.60.40.1180:FF:000001">
    <property type="entry name" value="Maltase-glucoamylase, intestinal"/>
    <property type="match status" value="1"/>
</dbReference>